<evidence type="ECO:0000256" key="1">
    <source>
        <dbReference type="SAM" id="MobiDB-lite"/>
    </source>
</evidence>
<dbReference type="EMBL" id="OW240919">
    <property type="protein sequence ID" value="CAH2310814.1"/>
    <property type="molecule type" value="Genomic_DNA"/>
</dbReference>
<accession>A0AAD1WJX8</accession>
<dbReference type="Proteomes" id="UP001295444">
    <property type="component" value="Chromosome 08"/>
</dbReference>
<organism evidence="2 3">
    <name type="scientific">Pelobates cultripes</name>
    <name type="common">Western spadefoot toad</name>
    <dbReference type="NCBI Taxonomy" id="61616"/>
    <lineage>
        <taxon>Eukaryota</taxon>
        <taxon>Metazoa</taxon>
        <taxon>Chordata</taxon>
        <taxon>Craniata</taxon>
        <taxon>Vertebrata</taxon>
        <taxon>Euteleostomi</taxon>
        <taxon>Amphibia</taxon>
        <taxon>Batrachia</taxon>
        <taxon>Anura</taxon>
        <taxon>Pelobatoidea</taxon>
        <taxon>Pelobatidae</taxon>
        <taxon>Pelobates</taxon>
    </lineage>
</organism>
<name>A0AAD1WJX8_PELCU</name>
<feature type="region of interest" description="Disordered" evidence="1">
    <location>
        <begin position="1"/>
        <end position="56"/>
    </location>
</feature>
<evidence type="ECO:0000313" key="3">
    <source>
        <dbReference type="Proteomes" id="UP001295444"/>
    </source>
</evidence>
<dbReference type="AlphaFoldDB" id="A0AAD1WJX8"/>
<feature type="compositionally biased region" description="Polar residues" evidence="1">
    <location>
        <begin position="47"/>
        <end position="56"/>
    </location>
</feature>
<sequence>MGKRTQKPAPGTPTDSHEVGALLQRQAQHKMATQEEQEASADPLRQMQDNSDTQSILQGLEQTSPSCPDLSALATKKDIKNLSTDFQWKLAADIAVIQADMQVVTDRVHATEPGYHKCEARNV</sequence>
<protein>
    <submittedName>
        <fullName evidence="2">Uncharacterized protein</fullName>
    </submittedName>
</protein>
<gene>
    <name evidence="2" type="ORF">PECUL_23A026182</name>
</gene>
<keyword evidence="3" id="KW-1185">Reference proteome</keyword>
<proteinExistence type="predicted"/>
<evidence type="ECO:0000313" key="2">
    <source>
        <dbReference type="EMBL" id="CAH2310814.1"/>
    </source>
</evidence>
<reference evidence="2" key="1">
    <citation type="submission" date="2022-03" db="EMBL/GenBank/DDBJ databases">
        <authorList>
            <person name="Alioto T."/>
            <person name="Alioto T."/>
            <person name="Gomez Garrido J."/>
        </authorList>
    </citation>
    <scope>NUCLEOTIDE SEQUENCE</scope>
</reference>